<dbReference type="PANTHER" id="PTHR11908:SF132">
    <property type="entry name" value="ALDEHYDE OXIDASE 1-RELATED"/>
    <property type="match status" value="1"/>
</dbReference>
<dbReference type="Pfam" id="PF02738">
    <property type="entry name" value="MoCoBD_1"/>
    <property type="match status" value="1"/>
</dbReference>
<reference evidence="4 5" key="1">
    <citation type="journal article" date="2021" name="Nat. Plants">
        <title>The Taxus genome provides insights into paclitaxel biosynthesis.</title>
        <authorList>
            <person name="Xiong X."/>
            <person name="Gou J."/>
            <person name="Liao Q."/>
            <person name="Li Y."/>
            <person name="Zhou Q."/>
            <person name="Bi G."/>
            <person name="Li C."/>
            <person name="Du R."/>
            <person name="Wang X."/>
            <person name="Sun T."/>
            <person name="Guo L."/>
            <person name="Liang H."/>
            <person name="Lu P."/>
            <person name="Wu Y."/>
            <person name="Zhang Z."/>
            <person name="Ro D.K."/>
            <person name="Shang Y."/>
            <person name="Huang S."/>
            <person name="Yan J."/>
        </authorList>
    </citation>
    <scope>NUCLEOTIDE SEQUENCE [LARGE SCALE GENOMIC DNA]</scope>
    <source>
        <strain evidence="4">Ta-2019</strain>
    </source>
</reference>
<sequence>MYLDRKTDMITAGGRHPIKANYTVGFKTDGKITALHVDLFIDAGFSLDISPLMPRYIISAMNKYNWGALSFDYKICKTNLPSKSAMRGPGEAQGSFIAETIIEHVASILGFDSNVVREKNRHTLESVKFFYGSSVESPIGYTFPLIWEKLKQSASLNERMENIREFNAANRWFKRGLSMVPCFYPLKLSSRPARVTIFDDGSIAVEVGGVELGQGISTKADSISLAHGGLTAGSTTSEDSCEAVRHACNILIERLHPTETLLKKSNPNGFSWTDLVLQAKAQSVDLSAQIYWVPDSSASNYLNYGAAASEVEVDLLSGATTILQTDIIYDCGRSLNPAVDLGQIEGAFVQGIGFYMMEEHVVDENGKLLSDGTWTYKVPTIDTIPRKFNVEILNSPLHQKRILSSK</sequence>
<evidence type="ECO:0008006" key="6">
    <source>
        <dbReference type="Google" id="ProtNLM"/>
    </source>
</evidence>
<dbReference type="SUPFAM" id="SSF56003">
    <property type="entry name" value="Molybdenum cofactor-binding domain"/>
    <property type="match status" value="1"/>
</dbReference>
<dbReference type="InterPro" id="IPR046867">
    <property type="entry name" value="AldOxase/xan_DH_MoCoBD2"/>
</dbReference>
<dbReference type="EMBL" id="JAHRHJ020000003">
    <property type="protein sequence ID" value="KAH9323339.1"/>
    <property type="molecule type" value="Genomic_DNA"/>
</dbReference>
<protein>
    <recommendedName>
        <fullName evidence="6">Aldehyde oxidase/xanthine dehydrogenase second molybdopterin binding domain-containing protein</fullName>
    </recommendedName>
</protein>
<feature type="domain" description="Aldehyde oxidase/xanthine dehydrogenase second molybdopterin binding" evidence="3">
    <location>
        <begin position="220"/>
        <end position="385"/>
    </location>
</feature>
<keyword evidence="5" id="KW-1185">Reference proteome</keyword>
<dbReference type="GO" id="GO:0005506">
    <property type="term" value="F:iron ion binding"/>
    <property type="evidence" value="ECO:0007669"/>
    <property type="project" value="InterPro"/>
</dbReference>
<gene>
    <name evidence="4" type="ORF">KI387_017978</name>
</gene>
<evidence type="ECO:0000259" key="3">
    <source>
        <dbReference type="Pfam" id="PF20256"/>
    </source>
</evidence>
<comment type="caution">
    <text evidence="4">The sequence shown here is derived from an EMBL/GenBank/DDBJ whole genome shotgun (WGS) entry which is preliminary data.</text>
</comment>
<feature type="non-terminal residue" evidence="4">
    <location>
        <position position="1"/>
    </location>
</feature>
<dbReference type="Gene3D" id="3.30.365.10">
    <property type="entry name" value="Aldehyde oxidase/xanthine dehydrogenase, molybdopterin binding domain"/>
    <property type="match status" value="6"/>
</dbReference>
<evidence type="ECO:0000313" key="4">
    <source>
        <dbReference type="EMBL" id="KAH9323339.1"/>
    </source>
</evidence>
<dbReference type="Pfam" id="PF20256">
    <property type="entry name" value="MoCoBD_2"/>
    <property type="match status" value="1"/>
</dbReference>
<dbReference type="Proteomes" id="UP000824469">
    <property type="component" value="Unassembled WGS sequence"/>
</dbReference>
<dbReference type="InterPro" id="IPR037165">
    <property type="entry name" value="AldOxase/xan_DH_Mopterin-bd_sf"/>
</dbReference>
<feature type="domain" description="Aldehyde oxidase/xanthine dehydrogenase first molybdopterin binding" evidence="2">
    <location>
        <begin position="1"/>
        <end position="120"/>
    </location>
</feature>
<dbReference type="PANTHER" id="PTHR11908">
    <property type="entry name" value="XANTHINE DEHYDROGENASE"/>
    <property type="match status" value="1"/>
</dbReference>
<keyword evidence="1" id="KW-0500">Molybdenum</keyword>
<dbReference type="InterPro" id="IPR016208">
    <property type="entry name" value="Ald_Oxase/xanthine_DH-like"/>
</dbReference>
<evidence type="ECO:0000256" key="1">
    <source>
        <dbReference type="ARBA" id="ARBA00022505"/>
    </source>
</evidence>
<evidence type="ECO:0000259" key="2">
    <source>
        <dbReference type="Pfam" id="PF02738"/>
    </source>
</evidence>
<evidence type="ECO:0000313" key="5">
    <source>
        <dbReference type="Proteomes" id="UP000824469"/>
    </source>
</evidence>
<dbReference type="GO" id="GO:0016491">
    <property type="term" value="F:oxidoreductase activity"/>
    <property type="evidence" value="ECO:0007669"/>
    <property type="project" value="InterPro"/>
</dbReference>
<organism evidence="4 5">
    <name type="scientific">Taxus chinensis</name>
    <name type="common">Chinese yew</name>
    <name type="synonym">Taxus wallichiana var. chinensis</name>
    <dbReference type="NCBI Taxonomy" id="29808"/>
    <lineage>
        <taxon>Eukaryota</taxon>
        <taxon>Viridiplantae</taxon>
        <taxon>Streptophyta</taxon>
        <taxon>Embryophyta</taxon>
        <taxon>Tracheophyta</taxon>
        <taxon>Spermatophyta</taxon>
        <taxon>Pinopsida</taxon>
        <taxon>Pinidae</taxon>
        <taxon>Conifers II</taxon>
        <taxon>Cupressales</taxon>
        <taxon>Taxaceae</taxon>
        <taxon>Taxus</taxon>
    </lineage>
</organism>
<dbReference type="InterPro" id="IPR008274">
    <property type="entry name" value="AldOxase/xan_DH_MoCoBD1"/>
</dbReference>
<proteinExistence type="predicted"/>
<dbReference type="AlphaFoldDB" id="A0AA38GKJ0"/>
<dbReference type="OMA" id="WEFRRIN"/>
<accession>A0AA38GKJ0</accession>
<name>A0AA38GKJ0_TAXCH</name>